<organism evidence="1">
    <name type="scientific">marine sediment metagenome</name>
    <dbReference type="NCBI Taxonomy" id="412755"/>
    <lineage>
        <taxon>unclassified sequences</taxon>
        <taxon>metagenomes</taxon>
        <taxon>ecological metagenomes</taxon>
    </lineage>
</organism>
<sequence length="280" mass="30136">MAVKFTRDTHKIINRDGWSLWLPQRCIASLVNLAEPDIYAQSSTQLYPLGAKLEFADGRLFRYGKFGETNTTVPLARMVCNGNLFPGSAATNGFEGSLDAASDFAVGSTTLILNDTTDRAENAYEDGMLTVFPSGHICAYRIAGNEVAASVDDVTIYISDNKGIQTALVVNSTGVTAYPSIFSNLVQPSNASSGYDFTSAVGAYLGDTMTSGSFGWLQRKGRCWVTPTAFFGDTTLERMAQMHSDGTIALKAADATHTVGYLTQMTISGYGDAMIWLTLE</sequence>
<proteinExistence type="predicted"/>
<evidence type="ECO:0000313" key="1">
    <source>
        <dbReference type="EMBL" id="KKM03634.1"/>
    </source>
</evidence>
<dbReference type="EMBL" id="LAZR01016641">
    <property type="protein sequence ID" value="KKM03634.1"/>
    <property type="molecule type" value="Genomic_DNA"/>
</dbReference>
<comment type="caution">
    <text evidence="1">The sequence shown here is derived from an EMBL/GenBank/DDBJ whole genome shotgun (WGS) entry which is preliminary data.</text>
</comment>
<protein>
    <submittedName>
        <fullName evidence="1">Uncharacterized protein</fullName>
    </submittedName>
</protein>
<accession>A0A0F9GXW2</accession>
<reference evidence="1" key="1">
    <citation type="journal article" date="2015" name="Nature">
        <title>Complex archaea that bridge the gap between prokaryotes and eukaryotes.</title>
        <authorList>
            <person name="Spang A."/>
            <person name="Saw J.H."/>
            <person name="Jorgensen S.L."/>
            <person name="Zaremba-Niedzwiedzka K."/>
            <person name="Martijn J."/>
            <person name="Lind A.E."/>
            <person name="van Eijk R."/>
            <person name="Schleper C."/>
            <person name="Guy L."/>
            <person name="Ettema T.J."/>
        </authorList>
    </citation>
    <scope>NUCLEOTIDE SEQUENCE</scope>
</reference>
<gene>
    <name evidence="1" type="ORF">LCGC14_1772430</name>
</gene>
<dbReference type="AlphaFoldDB" id="A0A0F9GXW2"/>
<name>A0A0F9GXW2_9ZZZZ</name>